<name>A0A1A2Y8F7_MYCSD</name>
<evidence type="ECO:0000256" key="1">
    <source>
        <dbReference type="ARBA" id="ARBA00000085"/>
    </source>
</evidence>
<protein>
    <recommendedName>
        <fullName evidence="2">histidine kinase</fullName>
        <ecNumber evidence="2">2.7.13.3</ecNumber>
    </recommendedName>
</protein>
<dbReference type="InterPro" id="IPR052023">
    <property type="entry name" value="Histidine_kinase_KdpD"/>
</dbReference>
<dbReference type="PROSITE" id="PS50109">
    <property type="entry name" value="HIS_KIN"/>
    <property type="match status" value="1"/>
</dbReference>
<comment type="catalytic activity">
    <reaction evidence="1">
        <text>ATP + protein L-histidine = ADP + protein N-phospho-L-histidine.</text>
        <dbReference type="EC" id="2.7.13.3"/>
    </reaction>
</comment>
<evidence type="ECO:0000256" key="2">
    <source>
        <dbReference type="ARBA" id="ARBA00012438"/>
    </source>
</evidence>
<dbReference type="InterPro" id="IPR003594">
    <property type="entry name" value="HATPase_dom"/>
</dbReference>
<dbReference type="EMBL" id="LZKG01000017">
    <property type="protein sequence ID" value="OBI33723.1"/>
    <property type="molecule type" value="Genomic_DNA"/>
</dbReference>
<dbReference type="SMART" id="SM00387">
    <property type="entry name" value="HATPase_c"/>
    <property type="match status" value="1"/>
</dbReference>
<reference evidence="7" key="1">
    <citation type="submission" date="2016-06" db="EMBL/GenBank/DDBJ databases">
        <authorList>
            <person name="Sutton G."/>
            <person name="Brinkac L."/>
            <person name="Sanka R."/>
            <person name="Adams M."/>
            <person name="Lau E."/>
            <person name="Sam S."/>
            <person name="Sreng N."/>
            <person name="Him V."/>
            <person name="Kerleguer A."/>
            <person name="Cheng S."/>
        </authorList>
    </citation>
    <scope>NUCLEOTIDE SEQUENCE [LARGE SCALE GENOMIC DNA]</scope>
    <source>
        <strain evidence="7">E1876</strain>
    </source>
</reference>
<dbReference type="Proteomes" id="UP000093943">
    <property type="component" value="Unassembled WGS sequence"/>
</dbReference>
<dbReference type="Pfam" id="PF02518">
    <property type="entry name" value="HATPase_c"/>
    <property type="match status" value="1"/>
</dbReference>
<dbReference type="PANTHER" id="PTHR45569:SF1">
    <property type="entry name" value="SENSOR PROTEIN KDPD"/>
    <property type="match status" value="1"/>
</dbReference>
<evidence type="ECO:0000256" key="3">
    <source>
        <dbReference type="ARBA" id="ARBA00022777"/>
    </source>
</evidence>
<evidence type="ECO:0000313" key="6">
    <source>
        <dbReference type="EMBL" id="OBI33723.1"/>
    </source>
</evidence>
<keyword evidence="3" id="KW-0808">Transferase</keyword>
<organism evidence="6 7">
    <name type="scientific">Mycolicibacter sinensis (strain JDM601)</name>
    <name type="common">Mycobacterium sinense</name>
    <dbReference type="NCBI Taxonomy" id="875328"/>
    <lineage>
        <taxon>Bacteria</taxon>
        <taxon>Bacillati</taxon>
        <taxon>Actinomycetota</taxon>
        <taxon>Actinomycetes</taxon>
        <taxon>Mycobacteriales</taxon>
        <taxon>Mycobacteriaceae</taxon>
        <taxon>Mycolicibacter</taxon>
    </lineage>
</organism>
<gene>
    <name evidence="6" type="ORF">A5710_13210</name>
</gene>
<evidence type="ECO:0000313" key="7">
    <source>
        <dbReference type="Proteomes" id="UP000093943"/>
    </source>
</evidence>
<dbReference type="GO" id="GO:0005886">
    <property type="term" value="C:plasma membrane"/>
    <property type="evidence" value="ECO:0007669"/>
    <property type="project" value="TreeGrafter"/>
</dbReference>
<dbReference type="Gene3D" id="3.30.565.10">
    <property type="entry name" value="Histidine kinase-like ATPase, C-terminal domain"/>
    <property type="match status" value="1"/>
</dbReference>
<accession>A0A1A2Y8F7</accession>
<keyword evidence="3" id="KW-0418">Kinase</keyword>
<keyword evidence="4" id="KW-0902">Two-component regulatory system</keyword>
<proteinExistence type="predicted"/>
<dbReference type="AlphaFoldDB" id="A0A1A2Y8F7"/>
<evidence type="ECO:0000256" key="4">
    <source>
        <dbReference type="ARBA" id="ARBA00023012"/>
    </source>
</evidence>
<dbReference type="GO" id="GO:0000155">
    <property type="term" value="F:phosphorelay sensor kinase activity"/>
    <property type="evidence" value="ECO:0007669"/>
    <property type="project" value="TreeGrafter"/>
</dbReference>
<dbReference type="PRINTS" id="PR00344">
    <property type="entry name" value="BCTRLSENSOR"/>
</dbReference>
<sequence length="174" mass="18112">MGNLLDSSRLAAGVVHPELGRVYLEEAVQRALVSIGRGKTGFFRSGIDRVRVDVGDAVALADPGLLERVLANLLDNALRYAPEGPVRVTACQLGDRVLLNVADQGRGLPHDGEHLFEPFQRIGDHDNTAGIGLGLSVARGFVEAMGGSLQPTETPGGGLTMVVDLAAPPGVSVG</sequence>
<comment type="caution">
    <text evidence="6">The sequence shown here is derived from an EMBL/GenBank/DDBJ whole genome shotgun (WGS) entry which is preliminary data.</text>
</comment>
<dbReference type="InterPro" id="IPR004358">
    <property type="entry name" value="Sig_transdc_His_kin-like_C"/>
</dbReference>
<feature type="domain" description="Histidine kinase" evidence="5">
    <location>
        <begin position="1"/>
        <end position="169"/>
    </location>
</feature>
<dbReference type="EC" id="2.7.13.3" evidence="2"/>
<dbReference type="InterPro" id="IPR005467">
    <property type="entry name" value="His_kinase_dom"/>
</dbReference>
<evidence type="ECO:0000259" key="5">
    <source>
        <dbReference type="PROSITE" id="PS50109"/>
    </source>
</evidence>
<dbReference type="PANTHER" id="PTHR45569">
    <property type="entry name" value="SENSOR PROTEIN KDPD"/>
    <property type="match status" value="1"/>
</dbReference>
<dbReference type="InterPro" id="IPR036890">
    <property type="entry name" value="HATPase_C_sf"/>
</dbReference>
<dbReference type="SUPFAM" id="SSF55874">
    <property type="entry name" value="ATPase domain of HSP90 chaperone/DNA topoisomerase II/histidine kinase"/>
    <property type="match status" value="1"/>
</dbReference>